<evidence type="ECO:0000256" key="9">
    <source>
        <dbReference type="ARBA" id="ARBA00023136"/>
    </source>
</evidence>
<dbReference type="Proteomes" id="UP001301653">
    <property type="component" value="Unassembled WGS sequence"/>
</dbReference>
<comment type="similarity">
    <text evidence="2">Belongs to the TonB family.</text>
</comment>
<dbReference type="EMBL" id="JAYFUH010000249">
    <property type="protein sequence ID" value="MEA5669369.1"/>
    <property type="molecule type" value="Genomic_DNA"/>
</dbReference>
<proteinExistence type="inferred from homology"/>
<dbReference type="InterPro" id="IPR006260">
    <property type="entry name" value="TonB/TolA_C"/>
</dbReference>
<dbReference type="Pfam" id="PF03544">
    <property type="entry name" value="TonB_C"/>
    <property type="match status" value="1"/>
</dbReference>
<gene>
    <name evidence="12" type="ORF">VA603_17685</name>
</gene>
<dbReference type="NCBIfam" id="TIGR01352">
    <property type="entry name" value="tonB_Cterm"/>
    <property type="match status" value="1"/>
</dbReference>
<keyword evidence="4" id="KW-1003">Cell membrane</keyword>
<dbReference type="InterPro" id="IPR037682">
    <property type="entry name" value="TonB_C"/>
</dbReference>
<evidence type="ECO:0000256" key="2">
    <source>
        <dbReference type="ARBA" id="ARBA00006555"/>
    </source>
</evidence>
<organism evidence="12 13">
    <name type="scientific">Stenotrophomonas capsici</name>
    <dbReference type="NCBI Taxonomy" id="3110230"/>
    <lineage>
        <taxon>Bacteria</taxon>
        <taxon>Pseudomonadati</taxon>
        <taxon>Pseudomonadota</taxon>
        <taxon>Gammaproteobacteria</taxon>
        <taxon>Lysobacterales</taxon>
        <taxon>Lysobacteraceae</taxon>
        <taxon>Stenotrophomonas</taxon>
    </lineage>
</organism>
<dbReference type="PANTHER" id="PTHR33446">
    <property type="entry name" value="PROTEIN TONB-RELATED"/>
    <property type="match status" value="1"/>
</dbReference>
<evidence type="ECO:0000259" key="11">
    <source>
        <dbReference type="PROSITE" id="PS52015"/>
    </source>
</evidence>
<feature type="domain" description="TonB C-terminal" evidence="11">
    <location>
        <begin position="75"/>
        <end position="168"/>
    </location>
</feature>
<dbReference type="PROSITE" id="PS52015">
    <property type="entry name" value="TONB_CTD"/>
    <property type="match status" value="1"/>
</dbReference>
<evidence type="ECO:0000256" key="4">
    <source>
        <dbReference type="ARBA" id="ARBA00022475"/>
    </source>
</evidence>
<dbReference type="PANTHER" id="PTHR33446:SF2">
    <property type="entry name" value="PROTEIN TONB"/>
    <property type="match status" value="1"/>
</dbReference>
<sequence>MSSIPHDQTSADTTGRGTHAVAGWLWALLAAGMLALLLMGWQATHPAVLIEAVPPAMPAASPPLAAKPQPAPAVIDMDAEPIVGNPMPRYPADVLDAGIEGDVIARLQIDSSGRVTDAVIVSHQGQQDVRLDQAAIEALLQWRFHPALRDGKAIASVVQVPVEFRTGR</sequence>
<evidence type="ECO:0000256" key="5">
    <source>
        <dbReference type="ARBA" id="ARBA00022519"/>
    </source>
</evidence>
<evidence type="ECO:0000256" key="6">
    <source>
        <dbReference type="ARBA" id="ARBA00022692"/>
    </source>
</evidence>
<evidence type="ECO:0000256" key="1">
    <source>
        <dbReference type="ARBA" id="ARBA00004383"/>
    </source>
</evidence>
<evidence type="ECO:0000313" key="13">
    <source>
        <dbReference type="Proteomes" id="UP001301653"/>
    </source>
</evidence>
<dbReference type="RefSeq" id="WP_323439597.1">
    <property type="nucleotide sequence ID" value="NZ_JAYFUH010000249.1"/>
</dbReference>
<protein>
    <submittedName>
        <fullName evidence="12">Energy transducer TonB</fullName>
    </submittedName>
</protein>
<keyword evidence="3" id="KW-0813">Transport</keyword>
<name>A0ABU5V7N6_9GAMM</name>
<dbReference type="InterPro" id="IPR051045">
    <property type="entry name" value="TonB-dependent_transducer"/>
</dbReference>
<comment type="caution">
    <text evidence="12">The sequence shown here is derived from an EMBL/GenBank/DDBJ whole genome shotgun (WGS) entry which is preliminary data.</text>
</comment>
<evidence type="ECO:0000256" key="10">
    <source>
        <dbReference type="SAM" id="Phobius"/>
    </source>
</evidence>
<evidence type="ECO:0000256" key="3">
    <source>
        <dbReference type="ARBA" id="ARBA00022448"/>
    </source>
</evidence>
<evidence type="ECO:0000313" key="12">
    <source>
        <dbReference type="EMBL" id="MEA5669369.1"/>
    </source>
</evidence>
<dbReference type="Gene3D" id="3.30.1150.10">
    <property type="match status" value="1"/>
</dbReference>
<keyword evidence="5" id="KW-0997">Cell inner membrane</keyword>
<comment type="subcellular location">
    <subcellularLocation>
        <location evidence="1">Cell inner membrane</location>
        <topology evidence="1">Single-pass membrane protein</topology>
        <orientation evidence="1">Periplasmic side</orientation>
    </subcellularLocation>
</comment>
<accession>A0ABU5V7N6</accession>
<keyword evidence="13" id="KW-1185">Reference proteome</keyword>
<dbReference type="SUPFAM" id="SSF74653">
    <property type="entry name" value="TolA/TonB C-terminal domain"/>
    <property type="match status" value="1"/>
</dbReference>
<keyword evidence="9 10" id="KW-0472">Membrane</keyword>
<keyword evidence="7" id="KW-0653">Protein transport</keyword>
<reference evidence="12 13" key="1">
    <citation type="submission" date="2023-12" db="EMBL/GenBank/DDBJ databases">
        <title>Stenotrophomonas guangdongensis sp. nov., isolated from wilted pepper plants (Capsicum annuum).</title>
        <authorList>
            <person name="Qiu M."/>
            <person name="Li Y."/>
            <person name="Liu Q."/>
            <person name="Zhang X."/>
            <person name="Huang Y."/>
            <person name="Guo R."/>
            <person name="Hu M."/>
            <person name="Zhou J."/>
            <person name="Zhou X."/>
        </authorList>
    </citation>
    <scope>NUCLEOTIDE SEQUENCE [LARGE SCALE GENOMIC DNA]</scope>
    <source>
        <strain evidence="12 13">MH1</strain>
    </source>
</reference>
<keyword evidence="6 10" id="KW-0812">Transmembrane</keyword>
<evidence type="ECO:0000256" key="7">
    <source>
        <dbReference type="ARBA" id="ARBA00022927"/>
    </source>
</evidence>
<evidence type="ECO:0000256" key="8">
    <source>
        <dbReference type="ARBA" id="ARBA00022989"/>
    </source>
</evidence>
<feature type="transmembrane region" description="Helical" evidence="10">
    <location>
        <begin position="21"/>
        <end position="41"/>
    </location>
</feature>
<keyword evidence="8 10" id="KW-1133">Transmembrane helix</keyword>